<evidence type="ECO:0000259" key="1">
    <source>
        <dbReference type="Pfam" id="PF01764"/>
    </source>
</evidence>
<dbReference type="STRING" id="104663.SAMN04488121_101328"/>
<dbReference type="Proteomes" id="UP000199045">
    <property type="component" value="Unassembled WGS sequence"/>
</dbReference>
<reference evidence="3" key="1">
    <citation type="submission" date="2016-10" db="EMBL/GenBank/DDBJ databases">
        <authorList>
            <person name="Varghese N."/>
            <person name="Submissions S."/>
        </authorList>
    </citation>
    <scope>NUCLEOTIDE SEQUENCE [LARGE SCALE GENOMIC DNA]</scope>
    <source>
        <strain evidence="3">DSM 527</strain>
    </source>
</reference>
<evidence type="ECO:0000313" key="2">
    <source>
        <dbReference type="EMBL" id="SDE96039.1"/>
    </source>
</evidence>
<protein>
    <submittedName>
        <fullName evidence="2">Lipase (Class 3)</fullName>
    </submittedName>
</protein>
<dbReference type="PANTHER" id="PTHR45856:SF11">
    <property type="entry name" value="FUNGAL LIPASE-LIKE DOMAIN-CONTAINING PROTEIN"/>
    <property type="match status" value="1"/>
</dbReference>
<organism evidence="2 3">
    <name type="scientific">Chitinophaga filiformis</name>
    <name type="common">Myxococcus filiformis</name>
    <name type="synonym">Flexibacter filiformis</name>
    <dbReference type="NCBI Taxonomy" id="104663"/>
    <lineage>
        <taxon>Bacteria</taxon>
        <taxon>Pseudomonadati</taxon>
        <taxon>Bacteroidota</taxon>
        <taxon>Chitinophagia</taxon>
        <taxon>Chitinophagales</taxon>
        <taxon>Chitinophagaceae</taxon>
        <taxon>Chitinophaga</taxon>
    </lineage>
</organism>
<dbReference type="SUPFAM" id="SSF53474">
    <property type="entry name" value="alpha/beta-Hydrolases"/>
    <property type="match status" value="1"/>
</dbReference>
<name>A0A1G7H7E9_CHIFI</name>
<dbReference type="GO" id="GO:0006629">
    <property type="term" value="P:lipid metabolic process"/>
    <property type="evidence" value="ECO:0007669"/>
    <property type="project" value="InterPro"/>
</dbReference>
<dbReference type="EMBL" id="FNBN01000001">
    <property type="protein sequence ID" value="SDE96039.1"/>
    <property type="molecule type" value="Genomic_DNA"/>
</dbReference>
<dbReference type="RefSeq" id="WP_089828486.1">
    <property type="nucleotide sequence ID" value="NZ_FNBN01000001.1"/>
</dbReference>
<dbReference type="AlphaFoldDB" id="A0A1G7H7E9"/>
<dbReference type="InterPro" id="IPR002921">
    <property type="entry name" value="Fungal_lipase-type"/>
</dbReference>
<dbReference type="CDD" id="cd00519">
    <property type="entry name" value="Lipase_3"/>
    <property type="match status" value="1"/>
</dbReference>
<sequence>MVKEIQTVALKYAHFIHAAYQVSEQSPLQEQYPVFPPGYTLVYNIHMKDPGKGKGGLRYCGFLAKSNFSPETPTTYVLALKGTDNYLDWAEKLDILPSPGPFGNNSGNVVSGFLDIYNHMTFSDPGQLKPKGLLKYIRYSIRYTDMQSDDDVQPMVCTGHSLGGAMATLFAAGDAYSLHPCRSYTFGSPCVGDPAFVSFYNALITTSERYYNLPDLVPTILDAFGYDHVHSGIPLDSLGDPALSWLPDCTHSLNTYMYLLGAGKSVMESTCLISDIDDDVMIKKLSFRRRY</sequence>
<dbReference type="InterPro" id="IPR029058">
    <property type="entry name" value="AB_hydrolase_fold"/>
</dbReference>
<dbReference type="Gene3D" id="3.40.50.1820">
    <property type="entry name" value="alpha/beta hydrolase"/>
    <property type="match status" value="1"/>
</dbReference>
<dbReference type="Pfam" id="PF01764">
    <property type="entry name" value="Lipase_3"/>
    <property type="match status" value="1"/>
</dbReference>
<gene>
    <name evidence="2" type="ORF">SAMN04488121_101328</name>
</gene>
<dbReference type="PANTHER" id="PTHR45856">
    <property type="entry name" value="ALPHA/BETA-HYDROLASES SUPERFAMILY PROTEIN"/>
    <property type="match status" value="1"/>
</dbReference>
<dbReference type="OrthoDB" id="5522031at2"/>
<proteinExistence type="predicted"/>
<accession>A0A1G7H7E9</accession>
<evidence type="ECO:0000313" key="3">
    <source>
        <dbReference type="Proteomes" id="UP000199045"/>
    </source>
</evidence>
<dbReference type="InterPro" id="IPR051218">
    <property type="entry name" value="Sec_MonoDiacylglyc_Lipase"/>
</dbReference>
<feature type="domain" description="Fungal lipase-type" evidence="1">
    <location>
        <begin position="77"/>
        <end position="220"/>
    </location>
</feature>